<proteinExistence type="predicted"/>
<dbReference type="AlphaFoldDB" id="A0A8S3UJ87"/>
<evidence type="ECO:0000313" key="2">
    <source>
        <dbReference type="EMBL" id="CAG2245364.1"/>
    </source>
</evidence>
<organism evidence="2 3">
    <name type="scientific">Mytilus edulis</name>
    <name type="common">Blue mussel</name>
    <dbReference type="NCBI Taxonomy" id="6550"/>
    <lineage>
        <taxon>Eukaryota</taxon>
        <taxon>Metazoa</taxon>
        <taxon>Spiralia</taxon>
        <taxon>Lophotrochozoa</taxon>
        <taxon>Mollusca</taxon>
        <taxon>Bivalvia</taxon>
        <taxon>Autobranchia</taxon>
        <taxon>Pteriomorphia</taxon>
        <taxon>Mytilida</taxon>
        <taxon>Mytiloidea</taxon>
        <taxon>Mytilidae</taxon>
        <taxon>Mytilinae</taxon>
        <taxon>Mytilus</taxon>
    </lineage>
</organism>
<evidence type="ECO:0000313" key="3">
    <source>
        <dbReference type="Proteomes" id="UP000683360"/>
    </source>
</evidence>
<protein>
    <recommendedName>
        <fullName evidence="1">ZSWIM1/3 RNaseH-like domain-containing protein</fullName>
    </recommendedName>
</protein>
<comment type="caution">
    <text evidence="2">The sequence shown here is derived from an EMBL/GenBank/DDBJ whole genome shotgun (WGS) entry which is preliminary data.</text>
</comment>
<keyword evidence="3" id="KW-1185">Reference proteome</keyword>
<dbReference type="Proteomes" id="UP000683360">
    <property type="component" value="Unassembled WGS sequence"/>
</dbReference>
<dbReference type="PANTHER" id="PTHR31569:SF4">
    <property type="entry name" value="SWIM-TYPE DOMAIN-CONTAINING PROTEIN"/>
    <property type="match status" value="1"/>
</dbReference>
<dbReference type="EMBL" id="CAJPWZ010002768">
    <property type="protein sequence ID" value="CAG2245364.1"/>
    <property type="molecule type" value="Genomic_DNA"/>
</dbReference>
<name>A0A8S3UJ87_MYTED</name>
<dbReference type="PANTHER" id="PTHR31569">
    <property type="entry name" value="SWIM-TYPE DOMAIN-CONTAINING PROTEIN"/>
    <property type="match status" value="1"/>
</dbReference>
<evidence type="ECO:0000259" key="1">
    <source>
        <dbReference type="Pfam" id="PF21056"/>
    </source>
</evidence>
<dbReference type="OrthoDB" id="92090at2759"/>
<sequence>MDVLRNGDRFYDFEDVLKKIREYEIATNTNFYRRDSRTIAAARKRGIKRNIKPELLFYSITLPVYKEAKDIKIVPREKDQIKGTIGELFASEDNVLQGLFYQDKEMLQNFENYPEILFIDSTFKVNNLRMPLYVFLVEDSMGQSEIAGLCFLAAEEKQLVDHMGNLFKKI</sequence>
<reference evidence="2" key="1">
    <citation type="submission" date="2021-03" db="EMBL/GenBank/DDBJ databases">
        <authorList>
            <person name="Bekaert M."/>
        </authorList>
    </citation>
    <scope>NUCLEOTIDE SEQUENCE</scope>
</reference>
<accession>A0A8S3UJ87</accession>
<dbReference type="InterPro" id="IPR052579">
    <property type="entry name" value="Zinc_finger_SWIM"/>
</dbReference>
<feature type="domain" description="ZSWIM1/3 RNaseH-like" evidence="1">
    <location>
        <begin position="81"/>
        <end position="169"/>
    </location>
</feature>
<dbReference type="InterPro" id="IPR048324">
    <property type="entry name" value="ZSWIM1-3_RNaseH-like"/>
</dbReference>
<gene>
    <name evidence="2" type="ORF">MEDL_57386</name>
</gene>
<dbReference type="Pfam" id="PF21056">
    <property type="entry name" value="ZSWIM1-3_RNaseH-like"/>
    <property type="match status" value="1"/>
</dbReference>